<feature type="binding site" evidence="10">
    <location>
        <position position="43"/>
    </location>
    <ligand>
        <name>Mn(2+)</name>
        <dbReference type="ChEBI" id="CHEBI:29035"/>
        <label>2</label>
    </ligand>
</feature>
<proteinExistence type="inferred from homology"/>
<evidence type="ECO:0000313" key="13">
    <source>
        <dbReference type="Proteomes" id="UP000312102"/>
    </source>
</evidence>
<evidence type="ECO:0000256" key="8">
    <source>
        <dbReference type="ARBA" id="ARBA00023136"/>
    </source>
</evidence>
<dbReference type="EMBL" id="CP040986">
    <property type="protein sequence ID" value="QDD13849.1"/>
    <property type="molecule type" value="Genomic_DNA"/>
</dbReference>
<feature type="binding site" evidence="10">
    <location>
        <position position="160"/>
    </location>
    <ligand>
        <name>substrate</name>
    </ligand>
</feature>
<dbReference type="NCBIfam" id="TIGR01854">
    <property type="entry name" value="lipid_A_lpxH"/>
    <property type="match status" value="1"/>
</dbReference>
<comment type="function">
    <text evidence="10">Hydrolyzes the pyrophosphate bond of UDP-2,3-diacylglucosamine to yield 2,3-diacylglucosamine 1-phosphate (lipid X) and UMP by catalyzing the attack of water at the alpha-P atom. Involved in the biosynthesis of lipid A, a phosphorylated glycolipid that anchors the lipopolysaccharide to the outer membrane of the cell.</text>
</comment>
<comment type="cofactor">
    <cofactor evidence="10">
        <name>Mn(2+)</name>
        <dbReference type="ChEBI" id="CHEBI:29035"/>
    </cofactor>
    <text evidence="10">Binds 2 Mn(2+) ions per subunit in a binuclear metal center.</text>
</comment>
<feature type="binding site" evidence="10">
    <location>
        <position position="114"/>
    </location>
    <ligand>
        <name>Mn(2+)</name>
        <dbReference type="ChEBI" id="CHEBI:29035"/>
        <label>2</label>
    </ligand>
</feature>
<evidence type="ECO:0000259" key="11">
    <source>
        <dbReference type="Pfam" id="PF00149"/>
    </source>
</evidence>
<keyword evidence="5 10" id="KW-0479">Metal-binding</keyword>
<comment type="similarity">
    <text evidence="10">Belongs to the LpxH family.</text>
</comment>
<dbReference type="RefSeq" id="WP_139873756.1">
    <property type="nucleotide sequence ID" value="NZ_CP040985.1"/>
</dbReference>
<feature type="binding site" evidence="10">
    <location>
        <position position="164"/>
    </location>
    <ligand>
        <name>substrate</name>
    </ligand>
</feature>
<feature type="binding site" evidence="10">
    <location>
        <position position="122"/>
    </location>
    <ligand>
        <name>substrate</name>
    </ligand>
</feature>
<reference evidence="12 13" key="1">
    <citation type="journal article" date="2019" name="ISME J.">
        <title>Evolution in action: habitat transition from sediment to the pelagial leads to genome streamlining in Methylophilaceae.</title>
        <authorList>
            <person name="Salcher M."/>
            <person name="Schaefle D."/>
            <person name="Kaspar M."/>
            <person name="Neuenschwander S.M."/>
            <person name="Ghai R."/>
        </authorList>
    </citation>
    <scope>NUCLEOTIDE SEQUENCE [LARGE SCALE GENOMIC DNA]</scope>
    <source>
        <strain evidence="12 13">MMS-RI-1</strain>
    </source>
</reference>
<evidence type="ECO:0000256" key="6">
    <source>
        <dbReference type="ARBA" id="ARBA00022801"/>
    </source>
</evidence>
<evidence type="ECO:0000256" key="3">
    <source>
        <dbReference type="ARBA" id="ARBA00022519"/>
    </source>
</evidence>
<name>A0AAE6FTD6_9PROT</name>
<evidence type="ECO:0000256" key="4">
    <source>
        <dbReference type="ARBA" id="ARBA00022556"/>
    </source>
</evidence>
<dbReference type="NCBIfam" id="NF003743">
    <property type="entry name" value="PRK05340.1"/>
    <property type="match status" value="1"/>
</dbReference>
<protein>
    <recommendedName>
        <fullName evidence="10">UDP-2,3-diacylglucosamine hydrolase</fullName>
        <ecNumber evidence="10">3.6.1.54</ecNumber>
    </recommendedName>
    <alternativeName>
        <fullName evidence="10">UDP-2,3-diacylglucosamine diphosphatase</fullName>
    </alternativeName>
</protein>
<dbReference type="InterPro" id="IPR043461">
    <property type="entry name" value="LpxH-like"/>
</dbReference>
<dbReference type="AlphaFoldDB" id="A0AAE6FTD6"/>
<keyword evidence="7 10" id="KW-0443">Lipid metabolism</keyword>
<keyword evidence="1 10" id="KW-1003">Cell membrane</keyword>
<dbReference type="GO" id="GO:0009245">
    <property type="term" value="P:lipid A biosynthetic process"/>
    <property type="evidence" value="ECO:0007669"/>
    <property type="project" value="UniProtKB-UniRule"/>
</dbReference>
<dbReference type="PANTHER" id="PTHR34990:SF1">
    <property type="entry name" value="UDP-2,3-DIACYLGLUCOSAMINE HYDROLASE"/>
    <property type="match status" value="1"/>
</dbReference>
<feature type="binding site" evidence="10">
    <location>
        <position position="198"/>
    </location>
    <ligand>
        <name>Mn(2+)</name>
        <dbReference type="ChEBI" id="CHEBI:29035"/>
        <label>1</label>
    </ligand>
</feature>
<dbReference type="InterPro" id="IPR029052">
    <property type="entry name" value="Metallo-depent_PP-like"/>
</dbReference>
<feature type="binding site" evidence="10">
    <location>
        <position position="196"/>
    </location>
    <ligand>
        <name>Mn(2+)</name>
        <dbReference type="ChEBI" id="CHEBI:29035"/>
        <label>2</label>
    </ligand>
</feature>
<feature type="binding site" evidence="10">
    <location>
        <position position="12"/>
    </location>
    <ligand>
        <name>Mn(2+)</name>
        <dbReference type="ChEBI" id="CHEBI:29035"/>
        <label>1</label>
    </ligand>
</feature>
<keyword evidence="4 10" id="KW-0441">Lipid A biosynthesis</keyword>
<dbReference type="GO" id="GO:0019897">
    <property type="term" value="C:extrinsic component of plasma membrane"/>
    <property type="evidence" value="ECO:0007669"/>
    <property type="project" value="UniProtKB-UniRule"/>
</dbReference>
<comment type="pathway">
    <text evidence="10">Glycolipid biosynthesis; lipid IV(A) biosynthesis; lipid IV(A) from (3R)-3-hydroxytetradecanoyl-[acyl-carrier-protein] and UDP-N-acetyl-alpha-D-glucosamine: step 4/6.</text>
</comment>
<feature type="binding site" evidence="10">
    <location>
        <position position="79"/>
    </location>
    <ligand>
        <name>Mn(2+)</name>
        <dbReference type="ChEBI" id="CHEBI:29035"/>
        <label>2</label>
    </ligand>
</feature>
<evidence type="ECO:0000256" key="10">
    <source>
        <dbReference type="HAMAP-Rule" id="MF_00575"/>
    </source>
</evidence>
<dbReference type="Gene3D" id="3.60.21.10">
    <property type="match status" value="1"/>
</dbReference>
<comment type="catalytic activity">
    <reaction evidence="10">
        <text>UDP-2-N,3-O-bis[(3R)-3-hydroxytetradecanoyl]-alpha-D-glucosamine + H2O = 2-N,3-O-bis[(3R)-3-hydroxytetradecanoyl]-alpha-D-glucosaminyl 1-phosphate + UMP + 2 H(+)</text>
        <dbReference type="Rhea" id="RHEA:25213"/>
        <dbReference type="ChEBI" id="CHEBI:15377"/>
        <dbReference type="ChEBI" id="CHEBI:15378"/>
        <dbReference type="ChEBI" id="CHEBI:57865"/>
        <dbReference type="ChEBI" id="CHEBI:57957"/>
        <dbReference type="ChEBI" id="CHEBI:78847"/>
        <dbReference type="EC" id="3.6.1.54"/>
    </reaction>
</comment>
<evidence type="ECO:0000256" key="2">
    <source>
        <dbReference type="ARBA" id="ARBA00022516"/>
    </source>
</evidence>
<dbReference type="Proteomes" id="UP000312102">
    <property type="component" value="Chromosome"/>
</dbReference>
<dbReference type="HAMAP" id="MF_00575">
    <property type="entry name" value="LpxH"/>
    <property type="match status" value="1"/>
</dbReference>
<feature type="binding site" evidence="10">
    <location>
        <position position="167"/>
    </location>
    <ligand>
        <name>substrate</name>
    </ligand>
</feature>
<dbReference type="SUPFAM" id="SSF56300">
    <property type="entry name" value="Metallo-dependent phosphatases"/>
    <property type="match status" value="1"/>
</dbReference>
<evidence type="ECO:0000256" key="9">
    <source>
        <dbReference type="ARBA" id="ARBA00023211"/>
    </source>
</evidence>
<feature type="binding site" evidence="10">
    <location>
        <position position="43"/>
    </location>
    <ligand>
        <name>Mn(2+)</name>
        <dbReference type="ChEBI" id="CHEBI:29035"/>
        <label>1</label>
    </ligand>
</feature>
<dbReference type="PANTHER" id="PTHR34990">
    <property type="entry name" value="UDP-2,3-DIACYLGLUCOSAMINE HYDROLASE-RELATED"/>
    <property type="match status" value="1"/>
</dbReference>
<keyword evidence="6 10" id="KW-0378">Hydrolase</keyword>
<keyword evidence="8 10" id="KW-0472">Membrane</keyword>
<comment type="subcellular location">
    <subcellularLocation>
        <location evidence="10">Cell inner membrane</location>
        <topology evidence="10">Peripheral membrane protein</topology>
        <orientation evidence="10">Cytoplasmic side</orientation>
    </subcellularLocation>
</comment>
<feature type="binding site" evidence="10">
    <location>
        <position position="196"/>
    </location>
    <ligand>
        <name>substrate</name>
    </ligand>
</feature>
<dbReference type="InterPro" id="IPR004843">
    <property type="entry name" value="Calcineurin-like_PHP"/>
</dbReference>
<dbReference type="InterPro" id="IPR010138">
    <property type="entry name" value="UDP-diacylglucosamine_Hdrlase"/>
</dbReference>
<feature type="binding site" evidence="10">
    <location>
        <position position="10"/>
    </location>
    <ligand>
        <name>Mn(2+)</name>
        <dbReference type="ChEBI" id="CHEBI:29035"/>
        <label>1</label>
    </ligand>
</feature>
<organism evidence="12 13">
    <name type="scientific">Candidatus Methylopumilus rimovensis</name>
    <dbReference type="NCBI Taxonomy" id="2588535"/>
    <lineage>
        <taxon>Bacteria</taxon>
        <taxon>Pseudomonadati</taxon>
        <taxon>Pseudomonadota</taxon>
        <taxon>Betaproteobacteria</taxon>
        <taxon>Nitrosomonadales</taxon>
        <taxon>Methylophilaceae</taxon>
        <taxon>Candidatus Methylopumilus</taxon>
    </lineage>
</organism>
<keyword evidence="2 10" id="KW-0444">Lipid biosynthesis</keyword>
<dbReference type="GO" id="GO:0008758">
    <property type="term" value="F:UDP-2,3-diacylglucosamine hydrolase activity"/>
    <property type="evidence" value="ECO:0007669"/>
    <property type="project" value="UniProtKB-UniRule"/>
</dbReference>
<keyword evidence="3 10" id="KW-0997">Cell inner membrane</keyword>
<feature type="binding site" evidence="10">
    <location>
        <begin position="79"/>
        <end position="80"/>
    </location>
    <ligand>
        <name>substrate</name>
    </ligand>
</feature>
<dbReference type="CDD" id="cd07398">
    <property type="entry name" value="MPP_YbbF-LpxH"/>
    <property type="match status" value="1"/>
</dbReference>
<dbReference type="KEGG" id="mrk:FIT61_05330"/>
<evidence type="ECO:0000256" key="5">
    <source>
        <dbReference type="ARBA" id="ARBA00022723"/>
    </source>
</evidence>
<sequence>MPNQTIFLSDIHLCESRPSITDAFVSFLNKVTNEVDALYILGDLFEYWIGDDSNQHENVIEALKKLTNRHIQVFLMHGNRDFLIGSAFEKKTGAVLLHDPILVEIYGKKILLCHGDTLCTDDIEYQSFRDKIRSESWKNKFLKKSLSERVSIANEFRKESELNKKKKSVEIMDVNLDEVNRTLIQFNYPDFLIHGHTHRPNQHSINLDGHQIQRIVLGDWYEQGSYLILSAQGIETHRV</sequence>
<evidence type="ECO:0000313" key="12">
    <source>
        <dbReference type="EMBL" id="QDD13849.1"/>
    </source>
</evidence>
<gene>
    <name evidence="10" type="primary">lpxH</name>
    <name evidence="12" type="ORF">FIT61_05330</name>
</gene>
<keyword evidence="13" id="KW-1185">Reference proteome</keyword>
<evidence type="ECO:0000256" key="1">
    <source>
        <dbReference type="ARBA" id="ARBA00022475"/>
    </source>
</evidence>
<evidence type="ECO:0000256" key="7">
    <source>
        <dbReference type="ARBA" id="ARBA00023098"/>
    </source>
</evidence>
<accession>A0AAE6FTD6</accession>
<dbReference type="GO" id="GO:0005737">
    <property type="term" value="C:cytoplasm"/>
    <property type="evidence" value="ECO:0007669"/>
    <property type="project" value="InterPro"/>
</dbReference>
<dbReference type="EC" id="3.6.1.54" evidence="10"/>
<dbReference type="GO" id="GO:0030145">
    <property type="term" value="F:manganese ion binding"/>
    <property type="evidence" value="ECO:0007669"/>
    <property type="project" value="UniProtKB-UniRule"/>
</dbReference>
<dbReference type="Pfam" id="PF00149">
    <property type="entry name" value="Metallophos"/>
    <property type="match status" value="1"/>
</dbReference>
<feature type="domain" description="Calcineurin-like phosphoesterase" evidence="11">
    <location>
        <begin position="6"/>
        <end position="200"/>
    </location>
</feature>
<keyword evidence="9 10" id="KW-0464">Manganese</keyword>